<evidence type="ECO:0000259" key="3">
    <source>
        <dbReference type="Pfam" id="PF06580"/>
    </source>
</evidence>
<dbReference type="InterPro" id="IPR010559">
    <property type="entry name" value="Sig_transdc_His_kin_internal"/>
</dbReference>
<dbReference type="GO" id="GO:0016020">
    <property type="term" value="C:membrane"/>
    <property type="evidence" value="ECO:0007669"/>
    <property type="project" value="InterPro"/>
</dbReference>
<keyword evidence="2" id="KW-0812">Transmembrane</keyword>
<feature type="coiled-coil region" evidence="1">
    <location>
        <begin position="189"/>
        <end position="216"/>
    </location>
</feature>
<feature type="transmembrane region" description="Helical" evidence="2">
    <location>
        <begin position="85"/>
        <end position="105"/>
    </location>
</feature>
<proteinExistence type="predicted"/>
<dbReference type="EMBL" id="FQWS01000002">
    <property type="protein sequence ID" value="SHH46388.1"/>
    <property type="molecule type" value="Genomic_DNA"/>
</dbReference>
<keyword evidence="1" id="KW-0175">Coiled coil</keyword>
<gene>
    <name evidence="4" type="ORF">SAMN05444148_2075</name>
</gene>
<dbReference type="PANTHER" id="PTHR34220:SF7">
    <property type="entry name" value="SENSOR HISTIDINE KINASE YPDA"/>
    <property type="match status" value="1"/>
</dbReference>
<feature type="transmembrane region" description="Helical" evidence="2">
    <location>
        <begin position="57"/>
        <end position="73"/>
    </location>
</feature>
<name>A0A1M5T6R9_9FLAO</name>
<feature type="domain" description="Signal transduction histidine kinase internal region" evidence="3">
    <location>
        <begin position="209"/>
        <end position="286"/>
    </location>
</feature>
<dbReference type="PANTHER" id="PTHR34220">
    <property type="entry name" value="SENSOR HISTIDINE KINASE YPDA"/>
    <property type="match status" value="1"/>
</dbReference>
<dbReference type="AlphaFoldDB" id="A0A1M5T6R9"/>
<dbReference type="SUPFAM" id="SSF103473">
    <property type="entry name" value="MFS general substrate transporter"/>
    <property type="match status" value="1"/>
</dbReference>
<evidence type="ECO:0000256" key="1">
    <source>
        <dbReference type="SAM" id="Coils"/>
    </source>
</evidence>
<sequence>MRPTTNFHRVLTQMSKRAQNLLFVYKIISAPKNKLLLCREYTNVKTNKTTTNRLKQVLLHVLFWLAILFFFTLTFSADNTINSNIFYFSLFLMPITIGITYVSIYKLIPDYLVTKRYFLFGLYSLYTIIISVFSIMFSVFYGIAFLTDFMFTKVESLTRNTLFIIACIYLVVIVVSAFKLLKLNLKQSKYNAELEAKILEAQLKLKEQELKYLKMQIHPHFLFNTLNTMYGFALKKSDTTPEMILKLSNLLDYLLYQVDKPSVALTEEINHIQDYIDLEQMRFSDTLDVSFTSNNCIGTISVAPMLFLPFVENSFKHGKILEGKLNIDIAFKCSGRNIDFSISNSHEKSQSTPHGIGLENIKKRLELLYKGQYKLDISESNDSYQVQLNLELPHG</sequence>
<keyword evidence="2" id="KW-0472">Membrane</keyword>
<dbReference type="GO" id="GO:0000155">
    <property type="term" value="F:phosphorelay sensor kinase activity"/>
    <property type="evidence" value="ECO:0007669"/>
    <property type="project" value="InterPro"/>
</dbReference>
<reference evidence="5" key="1">
    <citation type="submission" date="2016-11" db="EMBL/GenBank/DDBJ databases">
        <authorList>
            <person name="Varghese N."/>
            <person name="Submissions S."/>
        </authorList>
    </citation>
    <scope>NUCLEOTIDE SEQUENCE [LARGE SCALE GENOMIC DNA]</scope>
    <source>
        <strain evidence="5">DSM 25330</strain>
    </source>
</reference>
<evidence type="ECO:0000313" key="4">
    <source>
        <dbReference type="EMBL" id="SHH46388.1"/>
    </source>
</evidence>
<protein>
    <recommendedName>
        <fullName evidence="3">Signal transduction histidine kinase internal region domain-containing protein</fullName>
    </recommendedName>
</protein>
<keyword evidence="5" id="KW-1185">Reference proteome</keyword>
<dbReference type="InterPro" id="IPR036890">
    <property type="entry name" value="HATPase_C_sf"/>
</dbReference>
<keyword evidence="2" id="KW-1133">Transmembrane helix</keyword>
<dbReference type="Proteomes" id="UP000184522">
    <property type="component" value="Unassembled WGS sequence"/>
</dbReference>
<feature type="transmembrane region" description="Helical" evidence="2">
    <location>
        <begin position="117"/>
        <end position="141"/>
    </location>
</feature>
<feature type="transmembrane region" description="Helical" evidence="2">
    <location>
        <begin position="161"/>
        <end position="181"/>
    </location>
</feature>
<dbReference type="STRING" id="1089305.SAMN05444148_2075"/>
<dbReference type="InterPro" id="IPR050640">
    <property type="entry name" value="Bact_2-comp_sensor_kinase"/>
</dbReference>
<dbReference type="Pfam" id="PF06580">
    <property type="entry name" value="His_kinase"/>
    <property type="match status" value="1"/>
</dbReference>
<dbReference type="Gene3D" id="3.30.565.10">
    <property type="entry name" value="Histidine kinase-like ATPase, C-terminal domain"/>
    <property type="match status" value="1"/>
</dbReference>
<evidence type="ECO:0000313" key="5">
    <source>
        <dbReference type="Proteomes" id="UP000184522"/>
    </source>
</evidence>
<organism evidence="4 5">
    <name type="scientific">Winogradskyella jejuensis</name>
    <dbReference type="NCBI Taxonomy" id="1089305"/>
    <lineage>
        <taxon>Bacteria</taxon>
        <taxon>Pseudomonadati</taxon>
        <taxon>Bacteroidota</taxon>
        <taxon>Flavobacteriia</taxon>
        <taxon>Flavobacteriales</taxon>
        <taxon>Flavobacteriaceae</taxon>
        <taxon>Winogradskyella</taxon>
    </lineage>
</organism>
<accession>A0A1M5T6R9</accession>
<evidence type="ECO:0000256" key="2">
    <source>
        <dbReference type="SAM" id="Phobius"/>
    </source>
</evidence>
<dbReference type="InterPro" id="IPR036259">
    <property type="entry name" value="MFS_trans_sf"/>
</dbReference>